<dbReference type="EMBL" id="WMBQ01000002">
    <property type="protein sequence ID" value="MTD95356.1"/>
    <property type="molecule type" value="Genomic_DNA"/>
</dbReference>
<sequence>MSTAKKRVGILISGRGSNMMSLIAAARELDYPAEIVCVLSNRPEAEGLSKAAAAGIRTGAFDHKSYGSREGFEADLDKALRAAEVDIVACAGFMRKMTAGFVEGWRDRMINIHPSLLPSFRGLDTHARALEAGVKLTGCTVHVVRAELDAGPIIAQAAVPVLEGDTSERLAARVLEAEHTLYPHALSLLASGRAVVAGEIVQLPQGPINQAKPLYWPSIP</sequence>
<dbReference type="GO" id="GO:0004644">
    <property type="term" value="F:phosphoribosylglycinamide formyltransferase activity"/>
    <property type="evidence" value="ECO:0007669"/>
    <property type="project" value="UniProtKB-UniRule"/>
</dbReference>
<dbReference type="Proteomes" id="UP000440694">
    <property type="component" value="Unassembled WGS sequence"/>
</dbReference>
<comment type="pathway">
    <text evidence="1 6">Purine metabolism; IMP biosynthesis via de novo pathway; N(2)-formyl-N(1)-(5-phospho-D-ribosyl)glycinamide from N(1)-(5-phospho-D-ribosyl)glycinamide (10-formyl THF route): step 1/1.</text>
</comment>
<dbReference type="AlphaFoldDB" id="A0A6I3KNJ5"/>
<comment type="catalytic activity">
    <reaction evidence="5 6">
        <text>N(1)-(5-phospho-beta-D-ribosyl)glycinamide + (6R)-10-formyltetrahydrofolate = N(2)-formyl-N(1)-(5-phospho-beta-D-ribosyl)glycinamide + (6S)-5,6,7,8-tetrahydrofolate + H(+)</text>
        <dbReference type="Rhea" id="RHEA:15053"/>
        <dbReference type="ChEBI" id="CHEBI:15378"/>
        <dbReference type="ChEBI" id="CHEBI:57453"/>
        <dbReference type="ChEBI" id="CHEBI:143788"/>
        <dbReference type="ChEBI" id="CHEBI:147286"/>
        <dbReference type="ChEBI" id="CHEBI:195366"/>
        <dbReference type="EC" id="2.1.2.2"/>
    </reaction>
</comment>
<dbReference type="PANTHER" id="PTHR43369:SF2">
    <property type="entry name" value="PHOSPHORIBOSYLGLYCINAMIDE FORMYLTRANSFERASE"/>
    <property type="match status" value="1"/>
</dbReference>
<feature type="binding site" evidence="6">
    <location>
        <position position="69"/>
    </location>
    <ligand>
        <name>(6R)-10-formyltetrahydrofolate</name>
        <dbReference type="ChEBI" id="CHEBI:195366"/>
    </ligand>
</feature>
<evidence type="ECO:0000313" key="8">
    <source>
        <dbReference type="EMBL" id="MTD95356.1"/>
    </source>
</evidence>
<evidence type="ECO:0000313" key="9">
    <source>
        <dbReference type="Proteomes" id="UP000440694"/>
    </source>
</evidence>
<feature type="active site" description="Proton donor" evidence="6">
    <location>
        <position position="113"/>
    </location>
</feature>
<dbReference type="SUPFAM" id="SSF53328">
    <property type="entry name" value="Formyltransferase"/>
    <property type="match status" value="1"/>
</dbReference>
<evidence type="ECO:0000256" key="2">
    <source>
        <dbReference type="ARBA" id="ARBA00022679"/>
    </source>
</evidence>
<comment type="similarity">
    <text evidence="4 6">Belongs to the GART family.</text>
</comment>
<evidence type="ECO:0000256" key="6">
    <source>
        <dbReference type="HAMAP-Rule" id="MF_01930"/>
    </source>
</evidence>
<keyword evidence="2 6" id="KW-0808">Transferase</keyword>
<dbReference type="Gene3D" id="3.40.50.170">
    <property type="entry name" value="Formyl transferase, N-terminal domain"/>
    <property type="match status" value="1"/>
</dbReference>
<dbReference type="HAMAP" id="MF_01930">
    <property type="entry name" value="PurN"/>
    <property type="match status" value="1"/>
</dbReference>
<dbReference type="GO" id="GO:0006189">
    <property type="term" value="P:'de novo' IMP biosynthetic process"/>
    <property type="evidence" value="ECO:0007669"/>
    <property type="project" value="UniProtKB-UniRule"/>
</dbReference>
<protein>
    <recommendedName>
        <fullName evidence="6">Phosphoribosylglycinamide formyltransferase</fullName>
        <ecNumber evidence="6">2.1.2.2</ecNumber>
    </recommendedName>
    <alternativeName>
        <fullName evidence="6">5'-phosphoribosylglycinamide transformylase</fullName>
    </alternativeName>
    <alternativeName>
        <fullName evidence="6">GAR transformylase</fullName>
        <shortName evidence="6">GART</shortName>
    </alternativeName>
</protein>
<dbReference type="EC" id="2.1.2.2" evidence="6"/>
<dbReference type="CDD" id="cd08645">
    <property type="entry name" value="FMT_core_GART"/>
    <property type="match status" value="1"/>
</dbReference>
<dbReference type="PANTHER" id="PTHR43369">
    <property type="entry name" value="PHOSPHORIBOSYLGLYCINAMIDE FORMYLTRANSFERASE"/>
    <property type="match status" value="1"/>
</dbReference>
<evidence type="ECO:0000256" key="3">
    <source>
        <dbReference type="ARBA" id="ARBA00022755"/>
    </source>
</evidence>
<dbReference type="RefSeq" id="WP_154739910.1">
    <property type="nucleotide sequence ID" value="NZ_WMBQ01000002.1"/>
</dbReference>
<dbReference type="PROSITE" id="PS00373">
    <property type="entry name" value="GART"/>
    <property type="match status" value="1"/>
</dbReference>
<keyword evidence="3 6" id="KW-0658">Purine biosynthesis</keyword>
<feature type="domain" description="Formyl transferase N-terminal" evidence="7">
    <location>
        <begin position="6"/>
        <end position="186"/>
    </location>
</feature>
<feature type="site" description="Raises pKa of active site His" evidence="6">
    <location>
        <position position="149"/>
    </location>
</feature>
<comment type="caution">
    <text evidence="8">The sequence shown here is derived from an EMBL/GenBank/DDBJ whole genome shotgun (WGS) entry which is preliminary data.</text>
</comment>
<gene>
    <name evidence="6" type="primary">purN</name>
    <name evidence="8" type="ORF">GIW81_13535</name>
</gene>
<keyword evidence="9" id="KW-1185">Reference proteome</keyword>
<evidence type="ECO:0000256" key="5">
    <source>
        <dbReference type="ARBA" id="ARBA00047664"/>
    </source>
</evidence>
<comment type="caution">
    <text evidence="6">Lacks conserved residue(s) required for the propagation of feature annotation.</text>
</comment>
<dbReference type="InterPro" id="IPR036477">
    <property type="entry name" value="Formyl_transf_N_sf"/>
</dbReference>
<dbReference type="InterPro" id="IPR001555">
    <property type="entry name" value="GART_AS"/>
</dbReference>
<reference evidence="8 9" key="1">
    <citation type="submission" date="2019-11" db="EMBL/GenBank/DDBJ databases">
        <title>Identification of a novel strain.</title>
        <authorList>
            <person name="Xu Q."/>
            <person name="Wang G."/>
        </authorList>
    </citation>
    <scope>NUCLEOTIDE SEQUENCE [LARGE SCALE GENOMIC DNA]</scope>
    <source>
        <strain evidence="9">xq</strain>
    </source>
</reference>
<dbReference type="InterPro" id="IPR004607">
    <property type="entry name" value="GART"/>
</dbReference>
<dbReference type="UniPathway" id="UPA00074">
    <property type="reaction ID" value="UER00126"/>
</dbReference>
<dbReference type="GO" id="GO:0005829">
    <property type="term" value="C:cytosol"/>
    <property type="evidence" value="ECO:0007669"/>
    <property type="project" value="TreeGrafter"/>
</dbReference>
<accession>A0A6I3KNJ5</accession>
<evidence type="ECO:0000256" key="1">
    <source>
        <dbReference type="ARBA" id="ARBA00005054"/>
    </source>
</evidence>
<dbReference type="Pfam" id="PF00551">
    <property type="entry name" value="Formyl_trans_N"/>
    <property type="match status" value="1"/>
</dbReference>
<organism evidence="8 9">
    <name type="scientific">Hyphomicrobium album</name>
    <dbReference type="NCBI Taxonomy" id="2665159"/>
    <lineage>
        <taxon>Bacteria</taxon>
        <taxon>Pseudomonadati</taxon>
        <taxon>Pseudomonadota</taxon>
        <taxon>Alphaproteobacteria</taxon>
        <taxon>Hyphomicrobiales</taxon>
        <taxon>Hyphomicrobiaceae</taxon>
        <taxon>Hyphomicrobium</taxon>
    </lineage>
</organism>
<name>A0A6I3KNJ5_9HYPH</name>
<proteinExistence type="inferred from homology"/>
<feature type="binding site" evidence="6">
    <location>
        <position position="111"/>
    </location>
    <ligand>
        <name>(6R)-10-formyltetrahydrofolate</name>
        <dbReference type="ChEBI" id="CHEBI:195366"/>
    </ligand>
</feature>
<evidence type="ECO:0000259" key="7">
    <source>
        <dbReference type="Pfam" id="PF00551"/>
    </source>
</evidence>
<dbReference type="NCBIfam" id="TIGR00639">
    <property type="entry name" value="PurN"/>
    <property type="match status" value="1"/>
</dbReference>
<evidence type="ECO:0000256" key="4">
    <source>
        <dbReference type="ARBA" id="ARBA00038440"/>
    </source>
</evidence>
<dbReference type="InterPro" id="IPR002376">
    <property type="entry name" value="Formyl_transf_N"/>
</dbReference>
<comment type="function">
    <text evidence="6">Catalyzes the transfer of a formyl group from 10-formyltetrahydrofolate to 5-phospho-ribosyl-glycinamide (GAR), producing 5-phospho-ribosyl-N-formylglycinamide (FGAR) and tetrahydrofolate.</text>
</comment>
<feature type="binding site" evidence="6">
    <location>
        <begin position="16"/>
        <end position="18"/>
    </location>
    <ligand>
        <name>N(1)-(5-phospho-beta-D-ribosyl)glycinamide</name>
        <dbReference type="ChEBI" id="CHEBI:143788"/>
    </ligand>
</feature>